<dbReference type="SUPFAM" id="SSF56281">
    <property type="entry name" value="Metallo-hydrolase/oxidoreductase"/>
    <property type="match status" value="1"/>
</dbReference>
<name>A0ABX8D8F7_9CELL</name>
<evidence type="ECO:0000313" key="3">
    <source>
        <dbReference type="Proteomes" id="UP000677804"/>
    </source>
</evidence>
<dbReference type="Gene3D" id="3.60.15.10">
    <property type="entry name" value="Ribonuclease Z/Hydroxyacylglutathione hydrolase-like"/>
    <property type="match status" value="1"/>
</dbReference>
<protein>
    <submittedName>
        <fullName evidence="2">MBL fold metallo-hydrolase</fullName>
    </submittedName>
</protein>
<feature type="domain" description="Metallo-beta-lactamase" evidence="1">
    <location>
        <begin position="21"/>
        <end position="205"/>
    </location>
</feature>
<proteinExistence type="predicted"/>
<dbReference type="InterPro" id="IPR001279">
    <property type="entry name" value="Metallo-B-lactamas"/>
</dbReference>
<dbReference type="RefSeq" id="WP_207341371.1">
    <property type="nucleotide sequence ID" value="NZ_CP074405.1"/>
</dbReference>
<evidence type="ECO:0000313" key="2">
    <source>
        <dbReference type="EMBL" id="QVI63725.1"/>
    </source>
</evidence>
<organism evidence="2 3">
    <name type="scientific">Cellulomonas wangleii</name>
    <dbReference type="NCBI Taxonomy" id="2816956"/>
    <lineage>
        <taxon>Bacteria</taxon>
        <taxon>Bacillati</taxon>
        <taxon>Actinomycetota</taxon>
        <taxon>Actinomycetes</taxon>
        <taxon>Micrococcales</taxon>
        <taxon>Cellulomonadaceae</taxon>
        <taxon>Cellulomonas</taxon>
    </lineage>
</organism>
<reference evidence="2 3" key="1">
    <citation type="submission" date="2021-05" db="EMBL/GenBank/DDBJ databases">
        <title>Novel species in genus Cellulomonas.</title>
        <authorList>
            <person name="Zhang G."/>
        </authorList>
    </citation>
    <scope>NUCLEOTIDE SEQUENCE [LARGE SCALE GENOMIC DNA]</scope>
    <source>
        <strain evidence="3">zg-ZUI222</strain>
    </source>
</reference>
<dbReference type="InterPro" id="IPR036866">
    <property type="entry name" value="RibonucZ/Hydroxyglut_hydro"/>
</dbReference>
<dbReference type="Pfam" id="PF12706">
    <property type="entry name" value="Lactamase_B_2"/>
    <property type="match status" value="1"/>
</dbReference>
<dbReference type="PANTHER" id="PTHR43546:SF3">
    <property type="entry name" value="UPF0173 METAL-DEPENDENT HYDROLASE MJ1163"/>
    <property type="match status" value="1"/>
</dbReference>
<dbReference type="Proteomes" id="UP000677804">
    <property type="component" value="Chromosome"/>
</dbReference>
<evidence type="ECO:0000259" key="1">
    <source>
        <dbReference type="Pfam" id="PF12706"/>
    </source>
</evidence>
<keyword evidence="3" id="KW-1185">Reference proteome</keyword>
<sequence length="261" mass="27079">MSVRARWLGHATVVLDVGGVRLVTDPLLLPHAGLLRRRGAAPRRADWRGAAAVLLSHLHHDHAELASLRMLGSVPVLAAPSSAHWLSTHGVDGVGLPEGRWRTVAGDVRVRTVPAEHGHRPMPHRPNAATGFVVRGGGVTVWFAGDTGPFPGLARVPELAGAPVDLALVPVGGWGPRLSGGHLDPVEAARVCALVGARVAVPVHWGTLHAPAGRRLPPGWMDRGGRAFEAAVRRVAPGVRPCVLAPGGAVVVDPVPGPAAP</sequence>
<dbReference type="PANTHER" id="PTHR43546">
    <property type="entry name" value="UPF0173 METAL-DEPENDENT HYDROLASE MJ1163-RELATED"/>
    <property type="match status" value="1"/>
</dbReference>
<accession>A0ABX8D8F7</accession>
<gene>
    <name evidence="2" type="ORF">KG103_07775</name>
</gene>
<dbReference type="InterPro" id="IPR050114">
    <property type="entry name" value="UPF0173_UPF0282_UlaG_hydrolase"/>
</dbReference>
<dbReference type="EMBL" id="CP074405">
    <property type="protein sequence ID" value="QVI63725.1"/>
    <property type="molecule type" value="Genomic_DNA"/>
</dbReference>